<sequence>MNKKTPPPVVSIISKKNSGKTTFLVKLIPELKKKGYTVGTLKHDVHGFDIDHEGKDTWKHKQAGSDVVVISCPWKVSLIKDVAKELSIDELVENFFMDADIVITEGYKRADKPKIELFRKGAHADPIYTGGEESSLIAMISDIEVDIDVPLFHIDDITGVADFIIDTFITGKPCGTK</sequence>
<dbReference type="AlphaFoldDB" id="A0A1W1ZWP4"/>
<dbReference type="GO" id="GO:0005525">
    <property type="term" value="F:GTP binding"/>
    <property type="evidence" value="ECO:0007669"/>
    <property type="project" value="InterPro"/>
</dbReference>
<dbReference type="Proteomes" id="UP000192418">
    <property type="component" value="Unassembled WGS sequence"/>
</dbReference>
<dbReference type="SUPFAM" id="SSF52540">
    <property type="entry name" value="P-loop containing nucleoside triphosphate hydrolases"/>
    <property type="match status" value="1"/>
</dbReference>
<dbReference type="GO" id="GO:0006777">
    <property type="term" value="P:Mo-molybdopterin cofactor biosynthetic process"/>
    <property type="evidence" value="ECO:0007669"/>
    <property type="project" value="InterPro"/>
</dbReference>
<gene>
    <name evidence="2" type="ORF">SAMN02746065_103243</name>
</gene>
<evidence type="ECO:0000313" key="3">
    <source>
        <dbReference type="Proteomes" id="UP000192418"/>
    </source>
</evidence>
<evidence type="ECO:0000259" key="1">
    <source>
        <dbReference type="Pfam" id="PF03205"/>
    </source>
</evidence>
<feature type="domain" description="Molybdopterin-guanine dinucleotide biosynthesis protein B (MobB)" evidence="1">
    <location>
        <begin position="9"/>
        <end position="142"/>
    </location>
</feature>
<organism evidence="2 3">
    <name type="scientific">Desulfocicer vacuolatum DSM 3385</name>
    <dbReference type="NCBI Taxonomy" id="1121400"/>
    <lineage>
        <taxon>Bacteria</taxon>
        <taxon>Pseudomonadati</taxon>
        <taxon>Thermodesulfobacteriota</taxon>
        <taxon>Desulfobacteria</taxon>
        <taxon>Desulfobacterales</taxon>
        <taxon>Desulfobacteraceae</taxon>
        <taxon>Desulfocicer</taxon>
    </lineage>
</organism>
<dbReference type="PANTHER" id="PTHR40072">
    <property type="entry name" value="MOLYBDOPTERIN-GUANINE DINUCLEOTIDE BIOSYNTHESIS ADAPTER PROTEIN-RELATED"/>
    <property type="match status" value="1"/>
</dbReference>
<reference evidence="2 3" key="1">
    <citation type="submission" date="2017-04" db="EMBL/GenBank/DDBJ databases">
        <authorList>
            <person name="Afonso C.L."/>
            <person name="Miller P.J."/>
            <person name="Scott M.A."/>
            <person name="Spackman E."/>
            <person name="Goraichik I."/>
            <person name="Dimitrov K.M."/>
            <person name="Suarez D.L."/>
            <person name="Swayne D.E."/>
        </authorList>
    </citation>
    <scope>NUCLEOTIDE SEQUENCE [LARGE SCALE GENOMIC DNA]</scope>
    <source>
        <strain evidence="2 3">DSM 3385</strain>
    </source>
</reference>
<dbReference type="STRING" id="1121400.SAMN02746065_103243"/>
<proteinExistence type="predicted"/>
<dbReference type="NCBIfam" id="TIGR00176">
    <property type="entry name" value="mobB"/>
    <property type="match status" value="1"/>
</dbReference>
<dbReference type="InterPro" id="IPR052539">
    <property type="entry name" value="MGD_biosynthesis_adapter"/>
</dbReference>
<dbReference type="OrthoDB" id="9786803at2"/>
<name>A0A1W1ZWP4_9BACT</name>
<dbReference type="InterPro" id="IPR004435">
    <property type="entry name" value="MobB_dom"/>
</dbReference>
<keyword evidence="3" id="KW-1185">Reference proteome</keyword>
<dbReference type="CDD" id="cd03116">
    <property type="entry name" value="MobB"/>
    <property type="match status" value="1"/>
</dbReference>
<evidence type="ECO:0000313" key="2">
    <source>
        <dbReference type="EMBL" id="SMC52824.1"/>
    </source>
</evidence>
<dbReference type="EMBL" id="FWXY01000003">
    <property type="protein sequence ID" value="SMC52824.1"/>
    <property type="molecule type" value="Genomic_DNA"/>
</dbReference>
<accession>A0A1W1ZWP4</accession>
<dbReference type="InterPro" id="IPR027417">
    <property type="entry name" value="P-loop_NTPase"/>
</dbReference>
<dbReference type="Gene3D" id="3.40.50.300">
    <property type="entry name" value="P-loop containing nucleotide triphosphate hydrolases"/>
    <property type="match status" value="1"/>
</dbReference>
<dbReference type="PANTHER" id="PTHR40072:SF1">
    <property type="entry name" value="MOLYBDOPTERIN-GUANINE DINUCLEOTIDE BIOSYNTHESIS ADAPTER PROTEIN"/>
    <property type="match status" value="1"/>
</dbReference>
<dbReference type="Pfam" id="PF03205">
    <property type="entry name" value="MobB"/>
    <property type="match status" value="1"/>
</dbReference>
<protein>
    <submittedName>
        <fullName evidence="2">Molybdopterin guanine dinucleotide biosynthesis accessory protein MobB</fullName>
    </submittedName>
</protein>
<dbReference type="RefSeq" id="WP_084067209.1">
    <property type="nucleotide sequence ID" value="NZ_FWXY01000003.1"/>
</dbReference>